<keyword evidence="2" id="KW-0732">Signal</keyword>
<reference evidence="4" key="2">
    <citation type="submission" date="2020-10" db="UniProtKB">
        <authorList>
            <consortium name="WormBaseParasite"/>
        </authorList>
    </citation>
    <scope>IDENTIFICATION</scope>
</reference>
<keyword evidence="1" id="KW-1133">Transmembrane helix</keyword>
<name>A0A7E4VCF4_PANRE</name>
<feature type="signal peptide" evidence="2">
    <location>
        <begin position="1"/>
        <end position="15"/>
    </location>
</feature>
<dbReference type="WBParaSite" id="Pan_g18802.t1">
    <property type="protein sequence ID" value="Pan_g18802.t1"/>
    <property type="gene ID" value="Pan_g18802"/>
</dbReference>
<evidence type="ECO:0000256" key="2">
    <source>
        <dbReference type="SAM" id="SignalP"/>
    </source>
</evidence>
<keyword evidence="1" id="KW-0472">Membrane</keyword>
<sequence length="157" mass="17630">MRLCLLFFMFLGAFADEVSILDYLNATDVLQHADCPPLFHGSNCTIPYCFPDRGHLVQRSPDDYYCKCTHIGYTSGEHCEIVNCHYGKLSNSTLECECPDYVDGSYCQNNNILVFTTLLGVCCSIVFLVWLSSIIQSNTTKKADQPRKLLAPAVRNV</sequence>
<dbReference type="Gene3D" id="2.10.25.10">
    <property type="entry name" value="Laminin"/>
    <property type="match status" value="1"/>
</dbReference>
<evidence type="ECO:0000313" key="4">
    <source>
        <dbReference type="WBParaSite" id="Pan_g18802.t1"/>
    </source>
</evidence>
<dbReference type="AlphaFoldDB" id="A0A7E4VCF4"/>
<dbReference type="Proteomes" id="UP000492821">
    <property type="component" value="Unassembled WGS sequence"/>
</dbReference>
<keyword evidence="1" id="KW-0812">Transmembrane</keyword>
<accession>A0A7E4VCF4</accession>
<feature type="transmembrane region" description="Helical" evidence="1">
    <location>
        <begin position="112"/>
        <end position="132"/>
    </location>
</feature>
<evidence type="ECO:0000313" key="3">
    <source>
        <dbReference type="Proteomes" id="UP000492821"/>
    </source>
</evidence>
<organism evidence="3 4">
    <name type="scientific">Panagrellus redivivus</name>
    <name type="common">Microworm</name>
    <dbReference type="NCBI Taxonomy" id="6233"/>
    <lineage>
        <taxon>Eukaryota</taxon>
        <taxon>Metazoa</taxon>
        <taxon>Ecdysozoa</taxon>
        <taxon>Nematoda</taxon>
        <taxon>Chromadorea</taxon>
        <taxon>Rhabditida</taxon>
        <taxon>Tylenchina</taxon>
        <taxon>Panagrolaimomorpha</taxon>
        <taxon>Panagrolaimoidea</taxon>
        <taxon>Panagrolaimidae</taxon>
        <taxon>Panagrellus</taxon>
    </lineage>
</organism>
<reference evidence="3" key="1">
    <citation type="journal article" date="2013" name="Genetics">
        <title>The draft genome and transcriptome of Panagrellus redivivus are shaped by the harsh demands of a free-living lifestyle.</title>
        <authorList>
            <person name="Srinivasan J."/>
            <person name="Dillman A.R."/>
            <person name="Macchietto M.G."/>
            <person name="Heikkinen L."/>
            <person name="Lakso M."/>
            <person name="Fracchia K.M."/>
            <person name="Antoshechkin I."/>
            <person name="Mortazavi A."/>
            <person name="Wong G."/>
            <person name="Sternberg P.W."/>
        </authorList>
    </citation>
    <scope>NUCLEOTIDE SEQUENCE [LARGE SCALE GENOMIC DNA]</scope>
    <source>
        <strain evidence="3">MT8872</strain>
    </source>
</reference>
<keyword evidence="3" id="KW-1185">Reference proteome</keyword>
<feature type="chain" id="PRO_5028807108" evidence="2">
    <location>
        <begin position="16"/>
        <end position="157"/>
    </location>
</feature>
<evidence type="ECO:0000256" key="1">
    <source>
        <dbReference type="SAM" id="Phobius"/>
    </source>
</evidence>
<protein>
    <submittedName>
        <fullName evidence="4">EGF-like domain-containing protein</fullName>
    </submittedName>
</protein>
<proteinExistence type="predicted"/>